<dbReference type="InterPro" id="IPR028082">
    <property type="entry name" value="Peripla_BP_I"/>
</dbReference>
<dbReference type="Proteomes" id="UP000823896">
    <property type="component" value="Unassembled WGS sequence"/>
</dbReference>
<dbReference type="Gene3D" id="3.40.50.2300">
    <property type="match status" value="2"/>
</dbReference>
<accession>A0A9D2SVF2</accession>
<gene>
    <name evidence="1" type="ORF">H9702_00415</name>
</gene>
<sequence length="328" mass="34942">MKQMKKLMMSAILAAGMLSGCGSSTGEEMPKVSVAQIMAHKSLDTIRDSFDAEMKELGYVDGENIDLDYQDAGGNTSTLESILSTFAGDGTDVIVAIATPTAQGAARYAADIPVIFSAVSDPITAGLTSTLEEPDKNMTGTMDDVQVEQILQRALEVDPDMERLGVVYNASETNSVTNIAKAKQFCEENGIEVQEVTVTTSNDVQQAVETLCASCDAIFSPNDNTVASAMSAAAQAALENQIPFYTGADSMVSDGGFMTVGIDYTELGRETARMVDQVLKGTDVADIPVKQFKSDLSIYVNRDVMEALGITLPDSIANSENLVMMEQE</sequence>
<name>A0A9D2SVF2_9FIRM</name>
<dbReference type="PROSITE" id="PS51257">
    <property type="entry name" value="PROKAR_LIPOPROTEIN"/>
    <property type="match status" value="1"/>
</dbReference>
<dbReference type="AlphaFoldDB" id="A0A9D2SVF2"/>
<evidence type="ECO:0000313" key="1">
    <source>
        <dbReference type="EMBL" id="HJC35581.1"/>
    </source>
</evidence>
<reference evidence="1" key="2">
    <citation type="submission" date="2021-04" db="EMBL/GenBank/DDBJ databases">
        <authorList>
            <person name="Gilroy R."/>
        </authorList>
    </citation>
    <scope>NUCLEOTIDE SEQUENCE</scope>
    <source>
        <strain evidence="1">CHK187-11901</strain>
    </source>
</reference>
<comment type="caution">
    <text evidence="1">The sequence shown here is derived from an EMBL/GenBank/DDBJ whole genome shotgun (WGS) entry which is preliminary data.</text>
</comment>
<dbReference type="CDD" id="cd06325">
    <property type="entry name" value="PBP1_ABC_unchar_transporter"/>
    <property type="match status" value="1"/>
</dbReference>
<dbReference type="PANTHER" id="PTHR35271:SF1">
    <property type="entry name" value="ABC TRANSPORTER, SUBSTRATE-BINDING LIPOPROTEIN"/>
    <property type="match status" value="1"/>
</dbReference>
<dbReference type="InterPro" id="IPR007487">
    <property type="entry name" value="ABC_transpt-TYRBP-like"/>
</dbReference>
<reference evidence="1" key="1">
    <citation type="journal article" date="2021" name="PeerJ">
        <title>Extensive microbial diversity within the chicken gut microbiome revealed by metagenomics and culture.</title>
        <authorList>
            <person name="Gilroy R."/>
            <person name="Ravi A."/>
            <person name="Getino M."/>
            <person name="Pursley I."/>
            <person name="Horton D.L."/>
            <person name="Alikhan N.F."/>
            <person name="Baker D."/>
            <person name="Gharbi K."/>
            <person name="Hall N."/>
            <person name="Watson M."/>
            <person name="Adriaenssens E.M."/>
            <person name="Foster-Nyarko E."/>
            <person name="Jarju S."/>
            <person name="Secka A."/>
            <person name="Antonio M."/>
            <person name="Oren A."/>
            <person name="Chaudhuri R.R."/>
            <person name="La Ragione R."/>
            <person name="Hildebrand F."/>
            <person name="Pallen M.J."/>
        </authorList>
    </citation>
    <scope>NUCLEOTIDE SEQUENCE</scope>
    <source>
        <strain evidence="1">CHK187-11901</strain>
    </source>
</reference>
<proteinExistence type="predicted"/>
<organism evidence="1 2">
    <name type="scientific">Candidatus Merdibacter merdavium</name>
    <dbReference type="NCBI Taxonomy" id="2838692"/>
    <lineage>
        <taxon>Bacteria</taxon>
        <taxon>Bacillati</taxon>
        <taxon>Bacillota</taxon>
        <taxon>Erysipelotrichia</taxon>
        <taxon>Erysipelotrichales</taxon>
        <taxon>Erysipelotrichaceae</taxon>
        <taxon>Merdibacter</taxon>
    </lineage>
</organism>
<protein>
    <submittedName>
        <fullName evidence="1">ABC transporter substrate-binding protein</fullName>
    </submittedName>
</protein>
<dbReference type="EMBL" id="DWWM01000002">
    <property type="protein sequence ID" value="HJC35581.1"/>
    <property type="molecule type" value="Genomic_DNA"/>
</dbReference>
<dbReference type="SUPFAM" id="SSF53822">
    <property type="entry name" value="Periplasmic binding protein-like I"/>
    <property type="match status" value="1"/>
</dbReference>
<evidence type="ECO:0000313" key="2">
    <source>
        <dbReference type="Proteomes" id="UP000823896"/>
    </source>
</evidence>
<dbReference type="PANTHER" id="PTHR35271">
    <property type="entry name" value="ABC TRANSPORTER, SUBSTRATE-BINDING LIPOPROTEIN-RELATED"/>
    <property type="match status" value="1"/>
</dbReference>
<dbReference type="Pfam" id="PF04392">
    <property type="entry name" value="ABC_sub_bind"/>
    <property type="match status" value="1"/>
</dbReference>